<evidence type="ECO:0000313" key="1">
    <source>
        <dbReference type="EMBL" id="OPX43305.1"/>
    </source>
</evidence>
<dbReference type="OrthoDB" id="1683857at2"/>
<dbReference type="RefSeq" id="WP_080065302.1">
    <property type="nucleotide sequence ID" value="NZ_MZGX01000019.1"/>
</dbReference>
<evidence type="ECO:0000313" key="2">
    <source>
        <dbReference type="Proteomes" id="UP000191554"/>
    </source>
</evidence>
<protein>
    <submittedName>
        <fullName evidence="1">Uncharacterized protein</fullName>
    </submittedName>
</protein>
<dbReference type="STRING" id="48256.CLHUN_28530"/>
<dbReference type="Proteomes" id="UP000191554">
    <property type="component" value="Unassembled WGS sequence"/>
</dbReference>
<gene>
    <name evidence="1" type="ORF">CLHUN_28530</name>
</gene>
<proteinExistence type="predicted"/>
<sequence>MVPFGYERKQSEKELAAKAQEPKYRRAYLDVTAFRRSSTGELIPQSFQWEGRTYKITKVLDSRNGQSFKEKITAWRFYCTCRGKKFQLFFEDGGFGNQRFYIEVKEAPSYE</sequence>
<accession>A0A1V4SIK2</accession>
<dbReference type="EMBL" id="MZGX01000019">
    <property type="protein sequence ID" value="OPX43305.1"/>
    <property type="molecule type" value="Genomic_DNA"/>
</dbReference>
<organism evidence="1 2">
    <name type="scientific">Ruminiclostridium hungatei</name>
    <name type="common">Clostridium hungatei</name>
    <dbReference type="NCBI Taxonomy" id="48256"/>
    <lineage>
        <taxon>Bacteria</taxon>
        <taxon>Bacillati</taxon>
        <taxon>Bacillota</taxon>
        <taxon>Clostridia</taxon>
        <taxon>Eubacteriales</taxon>
        <taxon>Oscillospiraceae</taxon>
        <taxon>Ruminiclostridium</taxon>
    </lineage>
</organism>
<name>A0A1V4SIK2_RUMHU</name>
<keyword evidence="2" id="KW-1185">Reference proteome</keyword>
<dbReference type="AlphaFoldDB" id="A0A1V4SIK2"/>
<reference evidence="1 2" key="1">
    <citation type="submission" date="2017-03" db="EMBL/GenBank/DDBJ databases">
        <title>Genome sequence of Clostridium hungatei DSM 14427.</title>
        <authorList>
            <person name="Poehlein A."/>
            <person name="Daniel R."/>
        </authorList>
    </citation>
    <scope>NUCLEOTIDE SEQUENCE [LARGE SCALE GENOMIC DNA]</scope>
    <source>
        <strain evidence="1 2">DSM 14427</strain>
    </source>
</reference>
<comment type="caution">
    <text evidence="1">The sequence shown here is derived from an EMBL/GenBank/DDBJ whole genome shotgun (WGS) entry which is preliminary data.</text>
</comment>